<dbReference type="AlphaFoldDB" id="A0A6J4HUG6"/>
<protein>
    <submittedName>
        <fullName evidence="2">Uncharacterized protein</fullName>
    </submittedName>
</protein>
<feature type="region of interest" description="Disordered" evidence="1">
    <location>
        <begin position="1"/>
        <end position="40"/>
    </location>
</feature>
<accession>A0A6J4HUG6</accession>
<organism evidence="2">
    <name type="scientific">uncultured Mycobacteriales bacterium</name>
    <dbReference type="NCBI Taxonomy" id="581187"/>
    <lineage>
        <taxon>Bacteria</taxon>
        <taxon>Bacillati</taxon>
        <taxon>Actinomycetota</taxon>
        <taxon>Actinomycetes</taxon>
        <taxon>Mycobacteriales</taxon>
        <taxon>environmental samples</taxon>
    </lineage>
</organism>
<feature type="compositionally biased region" description="Low complexity" evidence="1">
    <location>
        <begin position="11"/>
        <end position="40"/>
    </location>
</feature>
<feature type="compositionally biased region" description="Pro residues" evidence="1">
    <location>
        <begin position="1"/>
        <end position="10"/>
    </location>
</feature>
<evidence type="ECO:0000313" key="2">
    <source>
        <dbReference type="EMBL" id="CAA9232261.1"/>
    </source>
</evidence>
<gene>
    <name evidence="2" type="ORF">AVDCRST_MAG41-1005</name>
</gene>
<evidence type="ECO:0000256" key="1">
    <source>
        <dbReference type="SAM" id="MobiDB-lite"/>
    </source>
</evidence>
<feature type="non-terminal residue" evidence="2">
    <location>
        <position position="40"/>
    </location>
</feature>
<dbReference type="EMBL" id="CADCTP010000100">
    <property type="protein sequence ID" value="CAA9232261.1"/>
    <property type="molecule type" value="Genomic_DNA"/>
</dbReference>
<reference evidence="2" key="1">
    <citation type="submission" date="2020-02" db="EMBL/GenBank/DDBJ databases">
        <authorList>
            <person name="Meier V. D."/>
        </authorList>
    </citation>
    <scope>NUCLEOTIDE SEQUENCE</scope>
    <source>
        <strain evidence="2">AVDCRST_MAG41</strain>
    </source>
</reference>
<feature type="non-terminal residue" evidence="2">
    <location>
        <position position="1"/>
    </location>
</feature>
<name>A0A6J4HUG6_9ACTN</name>
<proteinExistence type="predicted"/>
<sequence>SRPPPPPWPSWPSCRSASTSPGTTPCTAASPTPSPASTGS</sequence>